<evidence type="ECO:0000259" key="1">
    <source>
        <dbReference type="Pfam" id="PF25198"/>
    </source>
</evidence>
<dbReference type="EMBL" id="PGVA01000024">
    <property type="protein sequence ID" value="PLR82961.1"/>
    <property type="molecule type" value="Genomic_DNA"/>
</dbReference>
<protein>
    <recommendedName>
        <fullName evidence="1">Spore germination protein N-terminal domain-containing protein</fullName>
    </recommendedName>
</protein>
<sequence>MSTLLYSDRTATFGTSWVLPVSIAKGEEGKIKVSTVVPPVTREKKNLLSVEVDLLKQGRKNFNSRYYRELKLGQLRALFFSEEFAEKEVLSIINAILADPNVSPRCISLLLKGILKNI</sequence>
<dbReference type="Proteomes" id="UP000235114">
    <property type="component" value="Unassembled WGS sequence"/>
</dbReference>
<organism evidence="2 4">
    <name type="scientific">Bacillus canaveralius</name>
    <dbReference type="NCBI Taxonomy" id="1403243"/>
    <lineage>
        <taxon>Bacteria</taxon>
        <taxon>Bacillati</taxon>
        <taxon>Bacillota</taxon>
        <taxon>Bacilli</taxon>
        <taxon>Bacillales</taxon>
        <taxon>Bacillaceae</taxon>
        <taxon>Bacillus</taxon>
    </lineage>
</organism>
<evidence type="ECO:0000313" key="4">
    <source>
        <dbReference type="Proteomes" id="UP000234951"/>
    </source>
</evidence>
<gene>
    <name evidence="2" type="ORF">CU635_10820</name>
    <name evidence="3" type="ORF">CVD25_10375</name>
</gene>
<dbReference type="InterPro" id="IPR057336">
    <property type="entry name" value="GerAC_N"/>
</dbReference>
<evidence type="ECO:0000313" key="5">
    <source>
        <dbReference type="Proteomes" id="UP000235114"/>
    </source>
</evidence>
<name>A0A2N5GMA5_9BACI</name>
<dbReference type="RefSeq" id="WP_101577377.1">
    <property type="nucleotide sequence ID" value="NZ_PGVA01000024.1"/>
</dbReference>
<evidence type="ECO:0000313" key="2">
    <source>
        <dbReference type="EMBL" id="PLR82961.1"/>
    </source>
</evidence>
<dbReference type="EMBL" id="PGVD01000028">
    <property type="protein sequence ID" value="PLR97034.1"/>
    <property type="molecule type" value="Genomic_DNA"/>
</dbReference>
<dbReference type="AlphaFoldDB" id="A0A2N5GMA5"/>
<keyword evidence="5" id="KW-1185">Reference proteome</keyword>
<accession>A0A2N5GMA5</accession>
<evidence type="ECO:0000313" key="3">
    <source>
        <dbReference type="EMBL" id="PLR97034.1"/>
    </source>
</evidence>
<proteinExistence type="predicted"/>
<reference evidence="3 5" key="2">
    <citation type="submission" date="2017-12" db="EMBL/GenBank/DDBJ databases">
        <title>Comparative Functional Genomics of Dry Heat Resistant strains isolated from the Viking Spacecraft.</title>
        <authorList>
            <person name="Seuylemezian A."/>
            <person name="Cooper K."/>
            <person name="Vaishampayan P."/>
        </authorList>
    </citation>
    <scope>NUCLEOTIDE SEQUENCE [LARGE SCALE GENOMIC DNA]</scope>
    <source>
        <strain evidence="3 5">ATCC 29669</strain>
    </source>
</reference>
<feature type="domain" description="Spore germination protein N-terminal" evidence="1">
    <location>
        <begin position="21"/>
        <end position="112"/>
    </location>
</feature>
<comment type="caution">
    <text evidence="2">The sequence shown here is derived from an EMBL/GenBank/DDBJ whole genome shotgun (WGS) entry which is preliminary data.</text>
</comment>
<dbReference type="OrthoDB" id="2986797at2"/>
<reference evidence="2 4" key="1">
    <citation type="submission" date="2017-11" db="EMBL/GenBank/DDBJ databases">
        <title>Comparitive Functional Genomics of Dry Heat Resistant strains isolated from the Viking Spacecraft.</title>
        <authorList>
            <person name="Seuylemezian A."/>
            <person name="Cooper K."/>
            <person name="Vaishampayan P."/>
        </authorList>
    </citation>
    <scope>NUCLEOTIDE SEQUENCE [LARGE SCALE GENOMIC DNA]</scope>
    <source>
        <strain evidence="2 4">M4.6</strain>
    </source>
</reference>
<dbReference type="Pfam" id="PF25198">
    <property type="entry name" value="Spore_GerAC_N"/>
    <property type="match status" value="1"/>
</dbReference>
<dbReference type="Proteomes" id="UP000234951">
    <property type="component" value="Unassembled WGS sequence"/>
</dbReference>